<comment type="similarity">
    <text evidence="3">Belongs to the PTH2 family.</text>
</comment>
<dbReference type="GO" id="GO:0004045">
    <property type="term" value="F:peptidyl-tRNA hydrolase activity"/>
    <property type="evidence" value="ECO:0007669"/>
    <property type="project" value="UniProtKB-EC"/>
</dbReference>
<gene>
    <name evidence="6" type="ORF">QCA50_001558</name>
</gene>
<feature type="transmembrane region" description="Helical" evidence="5">
    <location>
        <begin position="12"/>
        <end position="30"/>
    </location>
</feature>
<keyword evidence="5" id="KW-0812">Transmembrane</keyword>
<dbReference type="InterPro" id="IPR023476">
    <property type="entry name" value="Pep_tRNA_hydro_II_dom_sf"/>
</dbReference>
<dbReference type="EC" id="3.1.1.29" evidence="1"/>
<dbReference type="GO" id="GO:0005829">
    <property type="term" value="C:cytosol"/>
    <property type="evidence" value="ECO:0007669"/>
    <property type="project" value="TreeGrafter"/>
</dbReference>
<dbReference type="Pfam" id="PF01981">
    <property type="entry name" value="PTH2"/>
    <property type="match status" value="1"/>
</dbReference>
<proteinExistence type="inferred from homology"/>
<dbReference type="NCBIfam" id="TIGR00283">
    <property type="entry name" value="arch_pth2"/>
    <property type="match status" value="1"/>
</dbReference>
<comment type="catalytic activity">
    <reaction evidence="4">
        <text>an N-acyl-L-alpha-aminoacyl-tRNA + H2O = an N-acyl-L-amino acid + a tRNA + H(+)</text>
        <dbReference type="Rhea" id="RHEA:54448"/>
        <dbReference type="Rhea" id="RHEA-COMP:10123"/>
        <dbReference type="Rhea" id="RHEA-COMP:13883"/>
        <dbReference type="ChEBI" id="CHEBI:15377"/>
        <dbReference type="ChEBI" id="CHEBI:15378"/>
        <dbReference type="ChEBI" id="CHEBI:59874"/>
        <dbReference type="ChEBI" id="CHEBI:78442"/>
        <dbReference type="ChEBI" id="CHEBI:138191"/>
        <dbReference type="EC" id="3.1.1.29"/>
    </reaction>
</comment>
<evidence type="ECO:0000256" key="2">
    <source>
        <dbReference type="ARBA" id="ARBA00022801"/>
    </source>
</evidence>
<organism evidence="6 7">
    <name type="scientific">Cerrena zonata</name>
    <dbReference type="NCBI Taxonomy" id="2478898"/>
    <lineage>
        <taxon>Eukaryota</taxon>
        <taxon>Fungi</taxon>
        <taxon>Dikarya</taxon>
        <taxon>Basidiomycota</taxon>
        <taxon>Agaricomycotina</taxon>
        <taxon>Agaricomycetes</taxon>
        <taxon>Polyporales</taxon>
        <taxon>Cerrenaceae</taxon>
        <taxon>Cerrena</taxon>
    </lineage>
</organism>
<evidence type="ECO:0000256" key="1">
    <source>
        <dbReference type="ARBA" id="ARBA00013260"/>
    </source>
</evidence>
<dbReference type="CDD" id="cd02430">
    <property type="entry name" value="PTH2"/>
    <property type="match status" value="1"/>
</dbReference>
<sequence length="198" mass="21123">MAVTTSEYVTYLALAATSIGIGYSLGLVAARRHAKSKTPSKNHSTDGKLIDEYDSESDLESDDDLVYSVSDGDLGAIMPTNEPCKLVLVVRTDLNMTPGKIAAQCGHATLACFKAMQKTNPQIIKQWERLGQAKIALRASSEDELIELEAIAKSLNLCARPVIDAGRTQVAPSTRTVLGVGPAPASLINQVTGKLRLL</sequence>
<dbReference type="SUPFAM" id="SSF102462">
    <property type="entry name" value="Peptidyl-tRNA hydrolase II"/>
    <property type="match status" value="1"/>
</dbReference>
<dbReference type="PANTHER" id="PTHR12649">
    <property type="entry name" value="PEPTIDYL-TRNA HYDROLASE 2"/>
    <property type="match status" value="1"/>
</dbReference>
<dbReference type="AlphaFoldDB" id="A0AAW0GNX5"/>
<keyword evidence="5" id="KW-0472">Membrane</keyword>
<dbReference type="Proteomes" id="UP001385951">
    <property type="component" value="Unassembled WGS sequence"/>
</dbReference>
<dbReference type="FunFam" id="3.40.1490.10:FF:000001">
    <property type="entry name" value="Peptidyl-tRNA hydrolase 2"/>
    <property type="match status" value="1"/>
</dbReference>
<dbReference type="NCBIfam" id="NF003314">
    <property type="entry name" value="PRK04322.1"/>
    <property type="match status" value="1"/>
</dbReference>
<evidence type="ECO:0000256" key="4">
    <source>
        <dbReference type="ARBA" id="ARBA00048707"/>
    </source>
</evidence>
<keyword evidence="2" id="KW-0378">Hydrolase</keyword>
<evidence type="ECO:0000256" key="5">
    <source>
        <dbReference type="SAM" id="Phobius"/>
    </source>
</evidence>
<evidence type="ECO:0000256" key="3">
    <source>
        <dbReference type="ARBA" id="ARBA00038050"/>
    </source>
</evidence>
<comment type="caution">
    <text evidence="6">The sequence shown here is derived from an EMBL/GenBank/DDBJ whole genome shotgun (WGS) entry which is preliminary data.</text>
</comment>
<name>A0AAW0GNX5_9APHY</name>
<dbReference type="EMBL" id="JASBNA010000002">
    <property type="protein sequence ID" value="KAK7694372.1"/>
    <property type="molecule type" value="Genomic_DNA"/>
</dbReference>
<dbReference type="PANTHER" id="PTHR12649:SF11">
    <property type="entry name" value="PEPTIDYL-TRNA HYDROLASE 2, MITOCHONDRIAL"/>
    <property type="match status" value="1"/>
</dbReference>
<reference evidence="6 7" key="1">
    <citation type="submission" date="2022-09" db="EMBL/GenBank/DDBJ databases">
        <authorList>
            <person name="Palmer J.M."/>
        </authorList>
    </citation>
    <scope>NUCLEOTIDE SEQUENCE [LARGE SCALE GENOMIC DNA]</scope>
    <source>
        <strain evidence="6 7">DSM 7382</strain>
    </source>
</reference>
<accession>A0AAW0GNX5</accession>
<evidence type="ECO:0000313" key="6">
    <source>
        <dbReference type="EMBL" id="KAK7694372.1"/>
    </source>
</evidence>
<dbReference type="Gene3D" id="3.40.1490.10">
    <property type="entry name" value="Bit1"/>
    <property type="match status" value="1"/>
</dbReference>
<protein>
    <recommendedName>
        <fullName evidence="1">peptidyl-tRNA hydrolase</fullName>
        <ecNumber evidence="1">3.1.1.29</ecNumber>
    </recommendedName>
</protein>
<keyword evidence="7" id="KW-1185">Reference proteome</keyword>
<evidence type="ECO:0000313" key="7">
    <source>
        <dbReference type="Proteomes" id="UP001385951"/>
    </source>
</evidence>
<keyword evidence="5" id="KW-1133">Transmembrane helix</keyword>
<dbReference type="InterPro" id="IPR002833">
    <property type="entry name" value="PTH2"/>
</dbReference>